<evidence type="ECO:0000313" key="4">
    <source>
        <dbReference type="EMBL" id="CAG7835295.1"/>
    </source>
</evidence>
<dbReference type="GO" id="GO:0032545">
    <property type="term" value="C:CURI complex"/>
    <property type="evidence" value="ECO:0007669"/>
    <property type="project" value="TreeGrafter"/>
</dbReference>
<keyword evidence="2" id="KW-0175">Coiled coil</keyword>
<evidence type="ECO:0000313" key="5">
    <source>
        <dbReference type="Proteomes" id="UP000708208"/>
    </source>
</evidence>
<organism evidence="4 5">
    <name type="scientific">Allacma fusca</name>
    <dbReference type="NCBI Taxonomy" id="39272"/>
    <lineage>
        <taxon>Eukaryota</taxon>
        <taxon>Metazoa</taxon>
        <taxon>Ecdysozoa</taxon>
        <taxon>Arthropoda</taxon>
        <taxon>Hexapoda</taxon>
        <taxon>Collembola</taxon>
        <taxon>Symphypleona</taxon>
        <taxon>Sminthuridae</taxon>
        <taxon>Allacma</taxon>
    </lineage>
</organism>
<sequence length="271" mass="31857">MTLEKVDTTDKLGEYKVIKWKIKEESSVINDFFVKVHHQAEANAKKPNGRTLLITNVPAFISKFNLLAMFKAFGEIEEIYLHQTPTTAIPEPEDILFPNRKQTIRGFRVAYIVFRDVKSIREITELKTNDISPLISSRVKGGLGEWAKAYNSRIVSEPRLEENIKEYMQNFEKGEILRRAEERMKEGEPDEDGWINVTRRGKGKRSGAIRTEKMEERLKAKKKRWEKKLVNFTPTQIKESRVKQLEDLKKKFEEDKQRVSVLRQQRKFKPF</sequence>
<feature type="coiled-coil region" evidence="2">
    <location>
        <begin position="208"/>
        <end position="265"/>
    </location>
</feature>
<dbReference type="PANTHER" id="PTHR13191:SF0">
    <property type="entry name" value="RIBOSOMAL RNA-PROCESSING PROTEIN 7 HOMOLOG A-RELATED"/>
    <property type="match status" value="1"/>
</dbReference>
<protein>
    <recommendedName>
        <fullName evidence="3">Ribosomal RNA-processing protein 7 C-terminal domain-containing protein</fullName>
    </recommendedName>
</protein>
<dbReference type="Proteomes" id="UP000708208">
    <property type="component" value="Unassembled WGS sequence"/>
</dbReference>
<dbReference type="PANTHER" id="PTHR13191">
    <property type="entry name" value="RIBOSOMAL RNA PROCESSING PROTEIN 7-RELATED"/>
    <property type="match status" value="1"/>
</dbReference>
<dbReference type="InterPro" id="IPR040446">
    <property type="entry name" value="RRP7"/>
</dbReference>
<dbReference type="GO" id="GO:0000028">
    <property type="term" value="P:ribosomal small subunit assembly"/>
    <property type="evidence" value="ECO:0007669"/>
    <property type="project" value="TreeGrafter"/>
</dbReference>
<feature type="domain" description="Ribosomal RNA-processing protein 7 C-terminal" evidence="3">
    <location>
        <begin position="152"/>
        <end position="271"/>
    </location>
</feature>
<dbReference type="GO" id="GO:0034456">
    <property type="term" value="C:UTP-C complex"/>
    <property type="evidence" value="ECO:0007669"/>
    <property type="project" value="TreeGrafter"/>
</dbReference>
<reference evidence="4" key="1">
    <citation type="submission" date="2021-06" db="EMBL/GenBank/DDBJ databases">
        <authorList>
            <person name="Hodson N. C."/>
            <person name="Mongue J. A."/>
            <person name="Jaron S. K."/>
        </authorList>
    </citation>
    <scope>NUCLEOTIDE SEQUENCE</scope>
</reference>
<evidence type="ECO:0000256" key="1">
    <source>
        <dbReference type="ARBA" id="ARBA00006110"/>
    </source>
</evidence>
<dbReference type="Pfam" id="PF12923">
    <property type="entry name" value="RRP7"/>
    <property type="match status" value="1"/>
</dbReference>
<dbReference type="GO" id="GO:0006364">
    <property type="term" value="P:rRNA processing"/>
    <property type="evidence" value="ECO:0007669"/>
    <property type="project" value="TreeGrafter"/>
</dbReference>
<comment type="similarity">
    <text evidence="1">Belongs to the RRP7 family.</text>
</comment>
<dbReference type="InterPro" id="IPR024326">
    <property type="entry name" value="RRP7_C"/>
</dbReference>
<proteinExistence type="inferred from homology"/>
<dbReference type="OrthoDB" id="5390at2759"/>
<evidence type="ECO:0000256" key="2">
    <source>
        <dbReference type="SAM" id="Coils"/>
    </source>
</evidence>
<dbReference type="AlphaFoldDB" id="A0A8J2MB43"/>
<evidence type="ECO:0000259" key="3">
    <source>
        <dbReference type="Pfam" id="PF12923"/>
    </source>
</evidence>
<comment type="caution">
    <text evidence="4">The sequence shown here is derived from an EMBL/GenBank/DDBJ whole genome shotgun (WGS) entry which is preliminary data.</text>
</comment>
<gene>
    <name evidence="4" type="ORF">AFUS01_LOCUS44684</name>
</gene>
<name>A0A8J2MB43_9HEXA</name>
<dbReference type="EMBL" id="CAJVCH010570580">
    <property type="protein sequence ID" value="CAG7835295.1"/>
    <property type="molecule type" value="Genomic_DNA"/>
</dbReference>
<keyword evidence="5" id="KW-1185">Reference proteome</keyword>
<accession>A0A8J2MB43</accession>